<proteinExistence type="predicted"/>
<evidence type="ECO:0000313" key="1">
    <source>
        <dbReference type="EMBL" id="OKH96228.1"/>
    </source>
</evidence>
<accession>A0A1Q4VEG4</accession>
<organism evidence="1 2">
    <name type="scientific">Streptomyces uncialis</name>
    <dbReference type="NCBI Taxonomy" id="1048205"/>
    <lineage>
        <taxon>Bacteria</taxon>
        <taxon>Bacillati</taxon>
        <taxon>Actinomycetota</taxon>
        <taxon>Actinomycetes</taxon>
        <taxon>Kitasatosporales</taxon>
        <taxon>Streptomycetaceae</taxon>
        <taxon>Streptomyces</taxon>
    </lineage>
</organism>
<reference evidence="1 2" key="1">
    <citation type="submission" date="2015-06" db="EMBL/GenBank/DDBJ databases">
        <title>Cloning and characterization of the uncialamcin biosynthetic gene cluster.</title>
        <authorList>
            <person name="Yan X."/>
            <person name="Huang T."/>
            <person name="Ge H."/>
            <person name="Shen B."/>
        </authorList>
    </citation>
    <scope>NUCLEOTIDE SEQUENCE [LARGE SCALE GENOMIC DNA]</scope>
    <source>
        <strain evidence="1 2">DCA2648</strain>
    </source>
</reference>
<name>A0A1Q4VEG4_9ACTN</name>
<dbReference type="Proteomes" id="UP000186455">
    <property type="component" value="Unassembled WGS sequence"/>
</dbReference>
<dbReference type="AlphaFoldDB" id="A0A1Q4VEG4"/>
<dbReference type="EMBL" id="LFBV01000001">
    <property type="protein sequence ID" value="OKH96228.1"/>
    <property type="molecule type" value="Genomic_DNA"/>
</dbReference>
<keyword evidence="2" id="KW-1185">Reference proteome</keyword>
<gene>
    <name evidence="1" type="ORF">AB852_06210</name>
</gene>
<comment type="caution">
    <text evidence="1">The sequence shown here is derived from an EMBL/GenBank/DDBJ whole genome shotgun (WGS) entry which is preliminary data.</text>
</comment>
<protein>
    <submittedName>
        <fullName evidence="1">Transposase</fullName>
    </submittedName>
</protein>
<sequence length="37" mass="4328">MAFTMSVIRLVLQRSFRRRRQPFSTAMACSPTQRILA</sequence>
<evidence type="ECO:0000313" key="2">
    <source>
        <dbReference type="Proteomes" id="UP000186455"/>
    </source>
</evidence>